<proteinExistence type="predicted"/>
<gene>
    <name evidence="5" type="ORF">PHJA_001706000</name>
</gene>
<dbReference type="Gene3D" id="3.80.10.10">
    <property type="entry name" value="Ribonuclease Inhibitor"/>
    <property type="match status" value="1"/>
</dbReference>
<evidence type="ECO:0000256" key="3">
    <source>
        <dbReference type="ARBA" id="ARBA00022737"/>
    </source>
</evidence>
<dbReference type="SUPFAM" id="SSF52058">
    <property type="entry name" value="L domain-like"/>
    <property type="match status" value="1"/>
</dbReference>
<comment type="caution">
    <text evidence="5">The sequence shown here is derived from an EMBL/GenBank/DDBJ whole genome shotgun (WGS) entry which is preliminary data.</text>
</comment>
<accession>A0A830CEZ0</accession>
<dbReference type="OrthoDB" id="406235at2759"/>
<keyword evidence="5" id="KW-0675">Receptor</keyword>
<evidence type="ECO:0000256" key="1">
    <source>
        <dbReference type="ARBA" id="ARBA00022614"/>
    </source>
</evidence>
<feature type="non-terminal residue" evidence="5">
    <location>
        <position position="123"/>
    </location>
</feature>
<dbReference type="InterPro" id="IPR032675">
    <property type="entry name" value="LRR_dom_sf"/>
</dbReference>
<dbReference type="GO" id="GO:0016301">
    <property type="term" value="F:kinase activity"/>
    <property type="evidence" value="ECO:0007669"/>
    <property type="project" value="UniProtKB-KW"/>
</dbReference>
<feature type="domain" description="Leucine-rich repeat-containing N-terminal plant-type" evidence="4">
    <location>
        <begin position="1"/>
        <end position="36"/>
    </location>
</feature>
<keyword evidence="3" id="KW-0677">Repeat</keyword>
<keyword evidence="5" id="KW-0418">Kinase</keyword>
<keyword evidence="5" id="KW-0808">Transferase</keyword>
<dbReference type="PANTHER" id="PTHR47988">
    <property type="entry name" value="SOMATIC EMBRYOGENESIS RECEPTOR KINASE 1"/>
    <property type="match status" value="1"/>
</dbReference>
<dbReference type="AlphaFoldDB" id="A0A830CEZ0"/>
<evidence type="ECO:0000256" key="2">
    <source>
        <dbReference type="ARBA" id="ARBA00022729"/>
    </source>
</evidence>
<name>A0A830CEZ0_9LAMI</name>
<keyword evidence="1" id="KW-0433">Leucine-rich repeat</keyword>
<dbReference type="Proteomes" id="UP000653305">
    <property type="component" value="Unassembled WGS sequence"/>
</dbReference>
<keyword evidence="6" id="KW-1185">Reference proteome</keyword>
<sequence>GDALSSFKKGLSDPRQELQDWDPTLVNPCTWLHIKCYDEDTVFATSIHNWQLRDQKYLQLCMIDFVYGDRELYDNKINGSIPKEFGNLAELVSLDLYDNGLTGTIPQELSQLKNLKFLYVSSF</sequence>
<dbReference type="EMBL" id="BMAC01000399">
    <property type="protein sequence ID" value="GFP95618.1"/>
    <property type="molecule type" value="Genomic_DNA"/>
</dbReference>
<keyword evidence="2" id="KW-0732">Signal</keyword>
<evidence type="ECO:0000313" key="6">
    <source>
        <dbReference type="Proteomes" id="UP000653305"/>
    </source>
</evidence>
<dbReference type="InterPro" id="IPR013210">
    <property type="entry name" value="LRR_N_plant-typ"/>
</dbReference>
<evidence type="ECO:0000313" key="5">
    <source>
        <dbReference type="EMBL" id="GFP95618.1"/>
    </source>
</evidence>
<dbReference type="Pfam" id="PF08263">
    <property type="entry name" value="LRRNT_2"/>
    <property type="match status" value="1"/>
</dbReference>
<dbReference type="Pfam" id="PF00560">
    <property type="entry name" value="LRR_1"/>
    <property type="match status" value="1"/>
</dbReference>
<evidence type="ECO:0000259" key="4">
    <source>
        <dbReference type="Pfam" id="PF08263"/>
    </source>
</evidence>
<reference evidence="5" key="1">
    <citation type="submission" date="2020-07" db="EMBL/GenBank/DDBJ databases">
        <title>Ethylene signaling mediates host invasion by parasitic plants.</title>
        <authorList>
            <person name="Yoshida S."/>
        </authorList>
    </citation>
    <scope>NUCLEOTIDE SEQUENCE</scope>
    <source>
        <strain evidence="5">Okayama</strain>
    </source>
</reference>
<dbReference type="InterPro" id="IPR001611">
    <property type="entry name" value="Leu-rich_rpt"/>
</dbReference>
<organism evidence="5 6">
    <name type="scientific">Phtheirospermum japonicum</name>
    <dbReference type="NCBI Taxonomy" id="374723"/>
    <lineage>
        <taxon>Eukaryota</taxon>
        <taxon>Viridiplantae</taxon>
        <taxon>Streptophyta</taxon>
        <taxon>Embryophyta</taxon>
        <taxon>Tracheophyta</taxon>
        <taxon>Spermatophyta</taxon>
        <taxon>Magnoliopsida</taxon>
        <taxon>eudicotyledons</taxon>
        <taxon>Gunneridae</taxon>
        <taxon>Pentapetalae</taxon>
        <taxon>asterids</taxon>
        <taxon>lamiids</taxon>
        <taxon>Lamiales</taxon>
        <taxon>Orobanchaceae</taxon>
        <taxon>Orobanchaceae incertae sedis</taxon>
        <taxon>Phtheirospermum</taxon>
    </lineage>
</organism>
<protein>
    <submittedName>
        <fullName evidence="5">Brassinosteroid insensitive 1-associated receptor kinase 1</fullName>
    </submittedName>
</protein>